<dbReference type="InterPro" id="IPR001163">
    <property type="entry name" value="Sm_dom_euk/arc"/>
</dbReference>
<dbReference type="Pfam" id="PF01423">
    <property type="entry name" value="LSM"/>
    <property type="match status" value="1"/>
</dbReference>
<keyword evidence="8 10" id="KW-0687">Ribonucleoprotein</keyword>
<proteinExistence type="inferred from homology"/>
<sequence length="111" mass="12409">MPQAQPELKKYMEKRVFCELNGNRKVIGILRGYDVFMNIVLDDAVEEKQGGEKVAIGMVVSAAELGTPILYPLVIHPFALRATNQLLFAHLQVIRGNSVVMLEALERISDK</sequence>
<dbReference type="InterPro" id="IPR047575">
    <property type="entry name" value="Sm"/>
</dbReference>
<evidence type="ECO:0000256" key="5">
    <source>
        <dbReference type="ARBA" id="ARBA00022884"/>
    </source>
</evidence>
<dbReference type="InterPro" id="IPR010920">
    <property type="entry name" value="LSM_dom_sf"/>
</dbReference>
<evidence type="ECO:0000256" key="9">
    <source>
        <dbReference type="ARBA" id="ARBA00025892"/>
    </source>
</evidence>
<comment type="function">
    <text evidence="10">Plays a role in pre-mRNA splicing.</text>
</comment>
<protein>
    <recommendedName>
        <fullName evidence="10">Small nuclear ribonucleoprotein G</fullName>
        <shortName evidence="10">snRNP-G</shortName>
    </recommendedName>
</protein>
<comment type="similarity">
    <text evidence="2 10">Belongs to the snRNP Sm proteins family.</text>
</comment>
<keyword evidence="7 10" id="KW-0539">Nucleus</keyword>
<dbReference type="RefSeq" id="XP_070906158.1">
    <property type="nucleotide sequence ID" value="XM_071043997.1"/>
</dbReference>
<evidence type="ECO:0000256" key="6">
    <source>
        <dbReference type="ARBA" id="ARBA00023187"/>
    </source>
</evidence>
<dbReference type="PROSITE" id="PS52002">
    <property type="entry name" value="SM"/>
    <property type="match status" value="1"/>
</dbReference>
<name>A0ABR4LC07_9EURO</name>
<comment type="subunit">
    <text evidence="9">Component of the heptameric LSM1-LSM7 complex, which consists of LSM1, LSM2, LSM3, LSM4, LSM5, LSM6 and LSM7. Component of the heptameric LSM2-LSM8 complex, which consists of LSM2, LSM3, LSM4, LSM5, LSM6, LSM7 and LSM8. The LSm subunits form a seven-membered ring structure with a doughnut shape.</text>
</comment>
<gene>
    <name evidence="12" type="ORF">BJX68DRAFT_260865</name>
</gene>
<dbReference type="Proteomes" id="UP001610444">
    <property type="component" value="Unassembled WGS sequence"/>
</dbReference>
<dbReference type="CDD" id="cd01719">
    <property type="entry name" value="Sm_G"/>
    <property type="match status" value="1"/>
</dbReference>
<keyword evidence="4 10" id="KW-0747">Spliceosome</keyword>
<dbReference type="InterPro" id="IPR044641">
    <property type="entry name" value="Lsm7/SmG-like"/>
</dbReference>
<reference evidence="12 13" key="1">
    <citation type="submission" date="2024-07" db="EMBL/GenBank/DDBJ databases">
        <title>Section-level genome sequencing and comparative genomics of Aspergillus sections Usti and Cavernicolus.</title>
        <authorList>
            <consortium name="Lawrence Berkeley National Laboratory"/>
            <person name="Nybo J.L."/>
            <person name="Vesth T.C."/>
            <person name="Theobald S."/>
            <person name="Frisvad J.C."/>
            <person name="Larsen T.O."/>
            <person name="Kjaerboelling I."/>
            <person name="Rothschild-Mancinelli K."/>
            <person name="Lyhne E.K."/>
            <person name="Kogle M.E."/>
            <person name="Barry K."/>
            <person name="Clum A."/>
            <person name="Na H."/>
            <person name="Ledsgaard L."/>
            <person name="Lin J."/>
            <person name="Lipzen A."/>
            <person name="Kuo A."/>
            <person name="Riley R."/>
            <person name="Mondo S."/>
            <person name="LaButti K."/>
            <person name="Haridas S."/>
            <person name="Pangalinan J."/>
            <person name="Salamov A.A."/>
            <person name="Simmons B.A."/>
            <person name="Magnuson J.K."/>
            <person name="Chen J."/>
            <person name="Drula E."/>
            <person name="Henrissat B."/>
            <person name="Wiebenga A."/>
            <person name="Lubbers R.J."/>
            <person name="Gomes A.C."/>
            <person name="Macurrencykelacurrency M.R."/>
            <person name="Stajich J."/>
            <person name="Grigoriev I.V."/>
            <person name="Mortensen U.H."/>
            <person name="De vries R.P."/>
            <person name="Baker S.E."/>
            <person name="Andersen M.R."/>
        </authorList>
    </citation>
    <scope>NUCLEOTIDE SEQUENCE [LARGE SCALE GENOMIC DNA]</scope>
    <source>
        <strain evidence="12 13">CBS 756.74</strain>
    </source>
</reference>
<evidence type="ECO:0000256" key="10">
    <source>
        <dbReference type="RuleBase" id="RU365052"/>
    </source>
</evidence>
<evidence type="ECO:0000256" key="1">
    <source>
        <dbReference type="ARBA" id="ARBA00004123"/>
    </source>
</evidence>
<evidence type="ECO:0000256" key="7">
    <source>
        <dbReference type="ARBA" id="ARBA00023242"/>
    </source>
</evidence>
<organism evidence="12 13">
    <name type="scientific">Aspergillus pseudodeflectus</name>
    <dbReference type="NCBI Taxonomy" id="176178"/>
    <lineage>
        <taxon>Eukaryota</taxon>
        <taxon>Fungi</taxon>
        <taxon>Dikarya</taxon>
        <taxon>Ascomycota</taxon>
        <taxon>Pezizomycotina</taxon>
        <taxon>Eurotiomycetes</taxon>
        <taxon>Eurotiomycetidae</taxon>
        <taxon>Eurotiales</taxon>
        <taxon>Aspergillaceae</taxon>
        <taxon>Aspergillus</taxon>
        <taxon>Aspergillus subgen. Nidulantes</taxon>
    </lineage>
</organism>
<accession>A0ABR4LC07</accession>
<comment type="subcellular location">
    <subcellularLocation>
        <location evidence="1 10">Nucleus</location>
    </subcellularLocation>
</comment>
<evidence type="ECO:0000313" key="13">
    <source>
        <dbReference type="Proteomes" id="UP001610444"/>
    </source>
</evidence>
<evidence type="ECO:0000259" key="11">
    <source>
        <dbReference type="PROSITE" id="PS52002"/>
    </source>
</evidence>
<dbReference type="EMBL" id="JBFXLR010000001">
    <property type="protein sequence ID" value="KAL2862068.1"/>
    <property type="molecule type" value="Genomic_DNA"/>
</dbReference>
<keyword evidence="13" id="KW-1185">Reference proteome</keyword>
<dbReference type="SMART" id="SM00651">
    <property type="entry name" value="Sm"/>
    <property type="match status" value="1"/>
</dbReference>
<dbReference type="SUPFAM" id="SSF50182">
    <property type="entry name" value="Sm-like ribonucleoproteins"/>
    <property type="match status" value="1"/>
</dbReference>
<dbReference type="GeneID" id="98159161"/>
<dbReference type="InterPro" id="IPR034098">
    <property type="entry name" value="Sm_G"/>
</dbReference>
<evidence type="ECO:0000256" key="8">
    <source>
        <dbReference type="ARBA" id="ARBA00023274"/>
    </source>
</evidence>
<comment type="caution">
    <text evidence="12">The sequence shown here is derived from an EMBL/GenBank/DDBJ whole genome shotgun (WGS) entry which is preliminary data.</text>
</comment>
<evidence type="ECO:0000256" key="2">
    <source>
        <dbReference type="ARBA" id="ARBA00006850"/>
    </source>
</evidence>
<dbReference type="PANTHER" id="PTHR10553:SF2">
    <property type="entry name" value="SMALL NUCLEAR RIBONUCLEOPROTEIN G"/>
    <property type="match status" value="1"/>
</dbReference>
<keyword evidence="5 10" id="KW-0694">RNA-binding</keyword>
<evidence type="ECO:0000256" key="3">
    <source>
        <dbReference type="ARBA" id="ARBA00022664"/>
    </source>
</evidence>
<feature type="domain" description="Sm" evidence="11">
    <location>
        <begin position="3"/>
        <end position="108"/>
    </location>
</feature>
<evidence type="ECO:0000313" key="12">
    <source>
        <dbReference type="EMBL" id="KAL2862068.1"/>
    </source>
</evidence>
<dbReference type="Gene3D" id="2.30.30.100">
    <property type="match status" value="1"/>
</dbReference>
<dbReference type="PANTHER" id="PTHR10553">
    <property type="entry name" value="SMALL NUCLEAR RIBONUCLEOPROTEIN"/>
    <property type="match status" value="1"/>
</dbReference>
<keyword evidence="6 10" id="KW-0508">mRNA splicing</keyword>
<keyword evidence="3 10" id="KW-0507">mRNA processing</keyword>
<evidence type="ECO:0000256" key="4">
    <source>
        <dbReference type="ARBA" id="ARBA00022728"/>
    </source>
</evidence>